<proteinExistence type="predicted"/>
<organism evidence="1">
    <name type="scientific">viral metagenome</name>
    <dbReference type="NCBI Taxonomy" id="1070528"/>
    <lineage>
        <taxon>unclassified sequences</taxon>
        <taxon>metagenomes</taxon>
        <taxon>organismal metagenomes</taxon>
    </lineage>
</organism>
<evidence type="ECO:0000313" key="1">
    <source>
        <dbReference type="EMBL" id="QHS79041.1"/>
    </source>
</evidence>
<protein>
    <submittedName>
        <fullName evidence="1">Uncharacterized protein</fullName>
    </submittedName>
</protein>
<name>A0A6C0AI78_9ZZZZ</name>
<dbReference type="AlphaFoldDB" id="A0A6C0AI78"/>
<sequence>MLFPYKLCGVYLLSGSSNPLYIGSELHIDYNHVRLTTKEKFSGMTLSKHIYGSISIQEDKVKVIWVNSGKYVIDLGLLPLITYPYTNVGCKRMNFAYSMDETCNWITITHKNDHYVLRRKIDPEKKEETLVKLFFTQLLLDLIIRHIG</sequence>
<dbReference type="EMBL" id="MN740625">
    <property type="protein sequence ID" value="QHS79041.1"/>
    <property type="molecule type" value="Genomic_DNA"/>
</dbReference>
<accession>A0A6C0AI78</accession>
<reference evidence="1" key="1">
    <citation type="journal article" date="2020" name="Nature">
        <title>Giant virus diversity and host interactions through global metagenomics.</title>
        <authorList>
            <person name="Schulz F."/>
            <person name="Roux S."/>
            <person name="Paez-Espino D."/>
            <person name="Jungbluth S."/>
            <person name="Walsh D.A."/>
            <person name="Denef V.J."/>
            <person name="McMahon K.D."/>
            <person name="Konstantinidis K.T."/>
            <person name="Eloe-Fadrosh E.A."/>
            <person name="Kyrpides N.C."/>
            <person name="Woyke T."/>
        </authorList>
    </citation>
    <scope>NUCLEOTIDE SEQUENCE</scope>
    <source>
        <strain evidence="1">GVMAG-S-1035118-87</strain>
    </source>
</reference>